<dbReference type="EMBL" id="FWFK01000008">
    <property type="protein sequence ID" value="SLN72020.1"/>
    <property type="molecule type" value="Genomic_DNA"/>
</dbReference>
<dbReference type="RefSeq" id="WP_159456820.1">
    <property type="nucleotide sequence ID" value="NZ_FWFK01000008.1"/>
</dbReference>
<keyword evidence="2" id="KW-1185">Reference proteome</keyword>
<dbReference type="AlphaFoldDB" id="A0A1X7A6W1"/>
<reference evidence="1 2" key="1">
    <citation type="submission" date="2017-03" db="EMBL/GenBank/DDBJ databases">
        <authorList>
            <person name="Afonso C.L."/>
            <person name="Miller P.J."/>
            <person name="Scott M.A."/>
            <person name="Spackman E."/>
            <person name="Goraichik I."/>
            <person name="Dimitrov K.M."/>
            <person name="Suarez D.L."/>
            <person name="Swayne D.E."/>
        </authorList>
    </citation>
    <scope>NUCLEOTIDE SEQUENCE [LARGE SCALE GENOMIC DNA]</scope>
    <source>
        <strain evidence="1 2">CECT 8625</strain>
    </source>
</reference>
<name>A0A1X7A6W1_9RHOB</name>
<organism evidence="1 2">
    <name type="scientific">Roseivivax jejudonensis</name>
    <dbReference type="NCBI Taxonomy" id="1529041"/>
    <lineage>
        <taxon>Bacteria</taxon>
        <taxon>Pseudomonadati</taxon>
        <taxon>Pseudomonadota</taxon>
        <taxon>Alphaproteobacteria</taxon>
        <taxon>Rhodobacterales</taxon>
        <taxon>Roseobacteraceae</taxon>
        <taxon>Roseivivax</taxon>
    </lineage>
</organism>
<proteinExistence type="predicted"/>
<dbReference type="Proteomes" id="UP000193570">
    <property type="component" value="Unassembled WGS sequence"/>
</dbReference>
<sequence>MPVPLEYLEFSDFEAWMHIEGHGVLMNSLRNEGRVEEARRWMREEARAMEGQPGPSSI</sequence>
<evidence type="ECO:0000313" key="2">
    <source>
        <dbReference type="Proteomes" id="UP000193570"/>
    </source>
</evidence>
<evidence type="ECO:0000313" key="1">
    <source>
        <dbReference type="EMBL" id="SLN72020.1"/>
    </source>
</evidence>
<gene>
    <name evidence="1" type="ORF">ROJ8625_03775</name>
</gene>
<accession>A0A1X7A6W1</accession>
<protein>
    <submittedName>
        <fullName evidence="1">Uncharacterized protein</fullName>
    </submittedName>
</protein>